<organism evidence="1 2">
    <name type="scientific">Neurospora hispaniola</name>
    <dbReference type="NCBI Taxonomy" id="588809"/>
    <lineage>
        <taxon>Eukaryota</taxon>
        <taxon>Fungi</taxon>
        <taxon>Dikarya</taxon>
        <taxon>Ascomycota</taxon>
        <taxon>Pezizomycotina</taxon>
        <taxon>Sordariomycetes</taxon>
        <taxon>Sordariomycetidae</taxon>
        <taxon>Sordariales</taxon>
        <taxon>Sordariaceae</taxon>
        <taxon>Neurospora</taxon>
    </lineage>
</organism>
<evidence type="ECO:0000313" key="1">
    <source>
        <dbReference type="EMBL" id="KAK3484968.1"/>
    </source>
</evidence>
<gene>
    <name evidence="1" type="ORF">B0T23DRAFT_400229</name>
</gene>
<comment type="caution">
    <text evidence="1">The sequence shown here is derived from an EMBL/GenBank/DDBJ whole genome shotgun (WGS) entry which is preliminary data.</text>
</comment>
<sequence length="522" mass="59669">MEDNTQGGEHVCIGIDFGSTGVRAFACYIYNDNEPIYIPRNLTVDRMPESLKYGFYLLSGDPHKLMDQYPLMKRLRDACNDQIRNKLRTGITQVLQDLKTAIESNEAFMANGWRIGRLCVTVPNQWTLEFKEVYTRLLAQAQEQQRVVLVLDFGSHNLNSAIFWVQSTQHQEPKFFRHGEAFRISGGGGEHLYFNVLRACEEKYKAQTGAAVGDRLSAAAKEQIRQKFVMECRHCWGPGDHLPSPYAFHLFDNNFQHVPLIFSKIRRELQTLKILASKEHGGSMPIPLVIRAGGSIGNQPLYDRLQSLINQFDIADTTFINKIGLDYDTVRLARGAPMATVDMVTVEDFLKQGVCIDIQMRQRHTYKWDNSATTIFYYCTRTGHYRGNFDCQLLNIRDGDEFCLVCDPWYADKNPTLQNEDPNYLPQMSAERGRAEGRYFIKADIRGNGNDMELVLDIALVANPNRARSSLYEKVDIHLPLYYEGGNNCVFVGERGKTLGEAIRDFQARRRLDVQDFLNHAS</sequence>
<accession>A0AAJ0MLN3</accession>
<evidence type="ECO:0008006" key="3">
    <source>
        <dbReference type="Google" id="ProtNLM"/>
    </source>
</evidence>
<reference evidence="1 2" key="1">
    <citation type="journal article" date="2023" name="Mol. Phylogenet. Evol.">
        <title>Genome-scale phylogeny and comparative genomics of the fungal order Sordariales.</title>
        <authorList>
            <person name="Hensen N."/>
            <person name="Bonometti L."/>
            <person name="Westerberg I."/>
            <person name="Brannstrom I.O."/>
            <person name="Guillou S."/>
            <person name="Cros-Aarteil S."/>
            <person name="Calhoun S."/>
            <person name="Haridas S."/>
            <person name="Kuo A."/>
            <person name="Mondo S."/>
            <person name="Pangilinan J."/>
            <person name="Riley R."/>
            <person name="LaButti K."/>
            <person name="Andreopoulos B."/>
            <person name="Lipzen A."/>
            <person name="Chen C."/>
            <person name="Yan M."/>
            <person name="Daum C."/>
            <person name="Ng V."/>
            <person name="Clum A."/>
            <person name="Steindorff A."/>
            <person name="Ohm R.A."/>
            <person name="Martin F."/>
            <person name="Silar P."/>
            <person name="Natvig D.O."/>
            <person name="Lalanne C."/>
            <person name="Gautier V."/>
            <person name="Ament-Velasquez S.L."/>
            <person name="Kruys A."/>
            <person name="Hutchinson M.I."/>
            <person name="Powell A.J."/>
            <person name="Barry K."/>
            <person name="Miller A.N."/>
            <person name="Grigoriev I.V."/>
            <person name="Debuchy R."/>
            <person name="Gladieux P."/>
            <person name="Hiltunen Thoren M."/>
            <person name="Johannesson H."/>
        </authorList>
    </citation>
    <scope>NUCLEOTIDE SEQUENCE [LARGE SCALE GENOMIC DNA]</scope>
    <source>
        <strain evidence="1 2">FGSC 10403</strain>
    </source>
</reference>
<evidence type="ECO:0000313" key="2">
    <source>
        <dbReference type="Proteomes" id="UP001285908"/>
    </source>
</evidence>
<protein>
    <recommendedName>
        <fullName evidence="3">Hsp70 family protein</fullName>
    </recommendedName>
</protein>
<keyword evidence="2" id="KW-1185">Reference proteome</keyword>
<dbReference type="AlphaFoldDB" id="A0AAJ0MLN3"/>
<dbReference type="GeneID" id="87876096"/>
<dbReference type="EMBL" id="JAULSX010000012">
    <property type="protein sequence ID" value="KAK3484968.1"/>
    <property type="molecule type" value="Genomic_DNA"/>
</dbReference>
<dbReference type="Proteomes" id="UP001285908">
    <property type="component" value="Unassembled WGS sequence"/>
</dbReference>
<dbReference type="SUPFAM" id="SSF53067">
    <property type="entry name" value="Actin-like ATPase domain"/>
    <property type="match status" value="1"/>
</dbReference>
<name>A0AAJ0MLN3_9PEZI</name>
<dbReference type="InterPro" id="IPR043129">
    <property type="entry name" value="ATPase_NBD"/>
</dbReference>
<proteinExistence type="predicted"/>
<dbReference type="RefSeq" id="XP_062687994.1">
    <property type="nucleotide sequence ID" value="XM_062838474.1"/>
</dbReference>